<evidence type="ECO:0000256" key="1">
    <source>
        <dbReference type="SAM" id="Coils"/>
    </source>
</evidence>
<evidence type="ECO:0000313" key="2">
    <source>
        <dbReference type="EMBL" id="GMN59929.1"/>
    </source>
</evidence>
<evidence type="ECO:0000313" key="3">
    <source>
        <dbReference type="Proteomes" id="UP001187192"/>
    </source>
</evidence>
<dbReference type="Proteomes" id="UP001187192">
    <property type="component" value="Unassembled WGS sequence"/>
</dbReference>
<protein>
    <submittedName>
        <fullName evidence="2">Uncharacterized protein</fullName>
    </submittedName>
</protein>
<keyword evidence="1" id="KW-0175">Coiled coil</keyword>
<proteinExistence type="predicted"/>
<dbReference type="AlphaFoldDB" id="A0AA88J0V1"/>
<accession>A0AA88J0V1</accession>
<gene>
    <name evidence="2" type="ORF">TIFTF001_029019</name>
</gene>
<organism evidence="2 3">
    <name type="scientific">Ficus carica</name>
    <name type="common">Common fig</name>
    <dbReference type="NCBI Taxonomy" id="3494"/>
    <lineage>
        <taxon>Eukaryota</taxon>
        <taxon>Viridiplantae</taxon>
        <taxon>Streptophyta</taxon>
        <taxon>Embryophyta</taxon>
        <taxon>Tracheophyta</taxon>
        <taxon>Spermatophyta</taxon>
        <taxon>Magnoliopsida</taxon>
        <taxon>eudicotyledons</taxon>
        <taxon>Gunneridae</taxon>
        <taxon>Pentapetalae</taxon>
        <taxon>rosids</taxon>
        <taxon>fabids</taxon>
        <taxon>Rosales</taxon>
        <taxon>Moraceae</taxon>
        <taxon>Ficeae</taxon>
        <taxon>Ficus</taxon>
    </lineage>
</organism>
<keyword evidence="3" id="KW-1185">Reference proteome</keyword>
<sequence length="124" mass="14274">MPRAYIMRFSKAISKVSGLDDGTVRKALKKGLRHMSLFKNEICAKYPQTFKDAMHRAKGFIDLEEENKRVEQKLARTRDEVTKASEECEERTTRHERLGLCYLAEEIARQSRVGKIGSDIRVTA</sequence>
<comment type="caution">
    <text evidence="2">The sequence shown here is derived from an EMBL/GenBank/DDBJ whole genome shotgun (WGS) entry which is preliminary data.</text>
</comment>
<name>A0AA88J0V1_FICCA</name>
<feature type="coiled-coil region" evidence="1">
    <location>
        <begin position="60"/>
        <end position="87"/>
    </location>
</feature>
<reference evidence="2" key="1">
    <citation type="submission" date="2023-07" db="EMBL/GenBank/DDBJ databases">
        <title>draft genome sequence of fig (Ficus carica).</title>
        <authorList>
            <person name="Takahashi T."/>
            <person name="Nishimura K."/>
        </authorList>
    </citation>
    <scope>NUCLEOTIDE SEQUENCE</scope>
</reference>
<dbReference type="EMBL" id="BTGU01000093">
    <property type="protein sequence ID" value="GMN59929.1"/>
    <property type="molecule type" value="Genomic_DNA"/>
</dbReference>